<dbReference type="InterPro" id="IPR025714">
    <property type="entry name" value="Methyltranfer_dom"/>
</dbReference>
<dbReference type="GO" id="GO:0008168">
    <property type="term" value="F:methyltransferase activity"/>
    <property type="evidence" value="ECO:0007669"/>
    <property type="project" value="TreeGrafter"/>
</dbReference>
<dbReference type="Pfam" id="PF13847">
    <property type="entry name" value="Methyltransf_31"/>
    <property type="match status" value="1"/>
</dbReference>
<dbReference type="PANTHER" id="PTHR43591:SF24">
    <property type="entry name" value="2-METHOXY-6-POLYPRENYL-1,4-BENZOQUINOL METHYLASE, MITOCHONDRIAL"/>
    <property type="match status" value="1"/>
</dbReference>
<dbReference type="PANTHER" id="PTHR43591">
    <property type="entry name" value="METHYLTRANSFERASE"/>
    <property type="match status" value="1"/>
</dbReference>
<accession>A0A1G2DV52</accession>
<dbReference type="InterPro" id="IPR029063">
    <property type="entry name" value="SAM-dependent_MTases_sf"/>
</dbReference>
<dbReference type="Proteomes" id="UP000176752">
    <property type="component" value="Unassembled WGS sequence"/>
</dbReference>
<comment type="caution">
    <text evidence="2">The sequence shown here is derived from an EMBL/GenBank/DDBJ whole genome shotgun (WGS) entry which is preliminary data.</text>
</comment>
<evidence type="ECO:0000313" key="3">
    <source>
        <dbReference type="Proteomes" id="UP000176752"/>
    </source>
</evidence>
<dbReference type="CDD" id="cd02440">
    <property type="entry name" value="AdoMet_MTases"/>
    <property type="match status" value="1"/>
</dbReference>
<gene>
    <name evidence="2" type="ORF">A2Z78_00830</name>
</gene>
<dbReference type="EMBL" id="MHLV01000024">
    <property type="protein sequence ID" value="OGZ17477.1"/>
    <property type="molecule type" value="Genomic_DNA"/>
</dbReference>
<dbReference type="STRING" id="1801660.A2Z78_00830"/>
<organism evidence="2 3">
    <name type="scientific">Candidatus Nealsonbacteria bacterium RBG_13_36_15</name>
    <dbReference type="NCBI Taxonomy" id="1801660"/>
    <lineage>
        <taxon>Bacteria</taxon>
        <taxon>Candidatus Nealsoniibacteriota</taxon>
    </lineage>
</organism>
<evidence type="ECO:0000259" key="1">
    <source>
        <dbReference type="Pfam" id="PF13847"/>
    </source>
</evidence>
<protein>
    <recommendedName>
        <fullName evidence="1">Methyltransferase domain-containing protein</fullName>
    </recommendedName>
</protein>
<reference evidence="2 3" key="1">
    <citation type="journal article" date="2016" name="Nat. Commun.">
        <title>Thousands of microbial genomes shed light on interconnected biogeochemical processes in an aquifer system.</title>
        <authorList>
            <person name="Anantharaman K."/>
            <person name="Brown C.T."/>
            <person name="Hug L.A."/>
            <person name="Sharon I."/>
            <person name="Castelle C.J."/>
            <person name="Probst A.J."/>
            <person name="Thomas B.C."/>
            <person name="Singh A."/>
            <person name="Wilkins M.J."/>
            <person name="Karaoz U."/>
            <person name="Brodie E.L."/>
            <person name="Williams K.H."/>
            <person name="Hubbard S.S."/>
            <person name="Banfield J.F."/>
        </authorList>
    </citation>
    <scope>NUCLEOTIDE SEQUENCE [LARGE SCALE GENOMIC DNA]</scope>
</reference>
<dbReference type="AlphaFoldDB" id="A0A1G2DV52"/>
<name>A0A1G2DV52_9BACT</name>
<evidence type="ECO:0000313" key="2">
    <source>
        <dbReference type="EMBL" id="OGZ17477.1"/>
    </source>
</evidence>
<dbReference type="Gene3D" id="3.40.50.150">
    <property type="entry name" value="Vaccinia Virus protein VP39"/>
    <property type="match status" value="1"/>
</dbReference>
<dbReference type="SUPFAM" id="SSF53335">
    <property type="entry name" value="S-adenosyl-L-methionine-dependent methyltransferases"/>
    <property type="match status" value="1"/>
</dbReference>
<feature type="domain" description="Methyltransferase" evidence="1">
    <location>
        <begin position="17"/>
        <end position="132"/>
    </location>
</feature>
<proteinExistence type="predicted"/>
<sequence>MEGFLNPEEILKQLDLKSEMTAADFGSGSGGWAIPLAKILKEGQVFAIDVLEEPLSALRGKAGISNISNIEAIRADLEIDNSSGLKDNSLDLILITNLLFQVEEKEKILEEAKRTLKKDGKILVVDWKEDSTLGPKEGKISAEEIKKIAKDLGLKLDREIPAGDYHYGLVFTKP</sequence>